<organism evidence="2 3">
    <name type="scientific">Wenyingzhuangia heitensis</name>
    <dbReference type="NCBI Taxonomy" id="1487859"/>
    <lineage>
        <taxon>Bacteria</taxon>
        <taxon>Pseudomonadati</taxon>
        <taxon>Bacteroidota</taxon>
        <taxon>Flavobacteriia</taxon>
        <taxon>Flavobacteriales</taxon>
        <taxon>Flavobacteriaceae</taxon>
        <taxon>Wenyingzhuangia</taxon>
    </lineage>
</organism>
<dbReference type="PIRSF" id="PIRSF026166">
    <property type="entry name" value="UCP026166"/>
    <property type="match status" value="1"/>
</dbReference>
<dbReference type="RefSeq" id="WP_167190696.1">
    <property type="nucleotide sequence ID" value="NZ_JAASQL010000007.1"/>
</dbReference>
<protein>
    <submittedName>
        <fullName evidence="2">Sodium/bile acid cotransporter 7</fullName>
    </submittedName>
</protein>
<gene>
    <name evidence="2" type="ORF">FHR24_002970</name>
</gene>
<feature type="transmembrane region" description="Helical" evidence="1">
    <location>
        <begin position="131"/>
        <end position="154"/>
    </location>
</feature>
<dbReference type="InterPro" id="IPR016833">
    <property type="entry name" value="Put_Na-Bile_cotransptr"/>
</dbReference>
<feature type="transmembrane region" description="Helical" evidence="1">
    <location>
        <begin position="100"/>
        <end position="124"/>
    </location>
</feature>
<dbReference type="InterPro" id="IPR038770">
    <property type="entry name" value="Na+/solute_symporter_sf"/>
</dbReference>
<proteinExistence type="predicted"/>
<feature type="transmembrane region" description="Helical" evidence="1">
    <location>
        <begin position="39"/>
        <end position="57"/>
    </location>
</feature>
<dbReference type="PANTHER" id="PTHR18640">
    <property type="entry name" value="SOLUTE CARRIER FAMILY 10 MEMBER 7"/>
    <property type="match status" value="1"/>
</dbReference>
<evidence type="ECO:0000256" key="1">
    <source>
        <dbReference type="SAM" id="Phobius"/>
    </source>
</evidence>
<keyword evidence="1" id="KW-0472">Membrane</keyword>
<dbReference type="EMBL" id="JAASQL010000007">
    <property type="protein sequence ID" value="NIJ46482.1"/>
    <property type="molecule type" value="Genomic_DNA"/>
</dbReference>
<dbReference type="Gene3D" id="1.20.1530.20">
    <property type="match status" value="1"/>
</dbReference>
<dbReference type="PANTHER" id="PTHR18640:SF5">
    <property type="entry name" value="SODIUM_BILE ACID COTRANSPORTER 7"/>
    <property type="match status" value="1"/>
</dbReference>
<name>A0ABX0UCC4_9FLAO</name>
<feature type="transmembrane region" description="Helical" evidence="1">
    <location>
        <begin position="292"/>
        <end position="314"/>
    </location>
</feature>
<keyword evidence="1" id="KW-0812">Transmembrane</keyword>
<evidence type="ECO:0000313" key="3">
    <source>
        <dbReference type="Proteomes" id="UP000745859"/>
    </source>
</evidence>
<dbReference type="Pfam" id="PF13593">
    <property type="entry name" value="SBF_like"/>
    <property type="match status" value="1"/>
</dbReference>
<keyword evidence="1" id="KW-1133">Transmembrane helix</keyword>
<feature type="transmembrane region" description="Helical" evidence="1">
    <location>
        <begin position="69"/>
        <end position="88"/>
    </location>
</feature>
<keyword evidence="3" id="KW-1185">Reference proteome</keyword>
<accession>A0ABX0UCC4</accession>
<feature type="transmembrane region" description="Helical" evidence="1">
    <location>
        <begin position="232"/>
        <end position="252"/>
    </location>
</feature>
<reference evidence="2 3" key="1">
    <citation type="submission" date="2020-03" db="EMBL/GenBank/DDBJ databases">
        <title>Genomic Encyclopedia of Type Strains, Phase IV (KMG-IV): sequencing the most valuable type-strain genomes for metagenomic binning, comparative biology and taxonomic classification.</title>
        <authorList>
            <person name="Goeker M."/>
        </authorList>
    </citation>
    <scope>NUCLEOTIDE SEQUENCE [LARGE SCALE GENOMIC DNA]</scope>
    <source>
        <strain evidence="2 3">DSM 101599</strain>
    </source>
</reference>
<dbReference type="Proteomes" id="UP000745859">
    <property type="component" value="Unassembled WGS sequence"/>
</dbReference>
<comment type="caution">
    <text evidence="2">The sequence shown here is derived from an EMBL/GenBank/DDBJ whole genome shotgun (WGS) entry which is preliminary data.</text>
</comment>
<feature type="transmembrane region" description="Helical" evidence="1">
    <location>
        <begin position="204"/>
        <end position="226"/>
    </location>
</feature>
<evidence type="ECO:0000313" key="2">
    <source>
        <dbReference type="EMBL" id="NIJ46482.1"/>
    </source>
</evidence>
<feature type="transmembrane region" description="Helical" evidence="1">
    <location>
        <begin position="12"/>
        <end position="33"/>
    </location>
</feature>
<sequence length="321" mass="35411">MFQKKLKIPIDGFILSLLGAILIAVVFPNGAKLLKIKEITNIGIACIFFFYGLKLSFKEIQSGLRNYKVHVLIQITTFLIFPIILILLKPIITNLVGPDFWIGLFFLAALPSTVSSSVVMVSLAKGNVPSAIFNASISGIIGVFVTPVWISIFVSTSGNISLSSVFLKLFIQIIAPLTLGLLFNKKIGVYAKKNSKRIAFFDKVIIVLIVYASFCSSILENIFGGVSILNLVYLFFIVVFLFGLLMAIVFVTSKFLKLKYQDKITAMFCGSKKSLVHGSAMLKIIFLNNPSAGMYLLPVMLYHISQLMILAFVANKLGNRN</sequence>
<feature type="transmembrane region" description="Helical" evidence="1">
    <location>
        <begin position="160"/>
        <end position="183"/>
    </location>
</feature>